<protein>
    <submittedName>
        <fullName evidence="1">Tubulin--tyrosine ligase</fullName>
    </submittedName>
</protein>
<dbReference type="EMBL" id="JANBUH010000146">
    <property type="protein sequence ID" value="KAJ2754007.1"/>
    <property type="molecule type" value="Genomic_DNA"/>
</dbReference>
<dbReference type="AlphaFoldDB" id="A0A9W8GV75"/>
<dbReference type="Gene3D" id="3.30.470.20">
    <property type="entry name" value="ATP-grasp fold, B domain"/>
    <property type="match status" value="1"/>
</dbReference>
<dbReference type="PROSITE" id="PS51221">
    <property type="entry name" value="TTL"/>
    <property type="match status" value="1"/>
</dbReference>
<evidence type="ECO:0000313" key="1">
    <source>
        <dbReference type="EMBL" id="KAJ2754007.1"/>
    </source>
</evidence>
<dbReference type="InterPro" id="IPR027746">
    <property type="entry name" value="TTL"/>
</dbReference>
<evidence type="ECO:0000313" key="2">
    <source>
        <dbReference type="Proteomes" id="UP001140011"/>
    </source>
</evidence>
<dbReference type="PANTHER" id="PTHR47551:SF1">
    <property type="entry name" value="TUBULIN--TYROSINE LIGASE PBY1-RELATED"/>
    <property type="match status" value="1"/>
</dbReference>
<accession>A0A9W8GV75</accession>
<dbReference type="Pfam" id="PF03133">
    <property type="entry name" value="TTL"/>
    <property type="match status" value="1"/>
</dbReference>
<dbReference type="GO" id="GO:0016874">
    <property type="term" value="F:ligase activity"/>
    <property type="evidence" value="ECO:0007669"/>
    <property type="project" value="UniProtKB-KW"/>
</dbReference>
<gene>
    <name evidence="1" type="primary">PBY1</name>
    <name evidence="1" type="ORF">GGI19_002728</name>
</gene>
<dbReference type="OrthoDB" id="202825at2759"/>
<reference evidence="1" key="1">
    <citation type="submission" date="2022-07" db="EMBL/GenBank/DDBJ databases">
        <title>Phylogenomic reconstructions and comparative analyses of Kickxellomycotina fungi.</title>
        <authorList>
            <person name="Reynolds N.K."/>
            <person name="Stajich J.E."/>
            <person name="Barry K."/>
            <person name="Grigoriev I.V."/>
            <person name="Crous P."/>
            <person name="Smith M.E."/>
        </authorList>
    </citation>
    <scope>NUCLEOTIDE SEQUENCE</scope>
    <source>
        <strain evidence="1">BCRC 34297</strain>
    </source>
</reference>
<dbReference type="Proteomes" id="UP001140011">
    <property type="component" value="Unassembled WGS sequence"/>
</dbReference>
<keyword evidence="1" id="KW-0436">Ligase</keyword>
<organism evidence="1 2">
    <name type="scientific">Coemansia pectinata</name>
    <dbReference type="NCBI Taxonomy" id="1052879"/>
    <lineage>
        <taxon>Eukaryota</taxon>
        <taxon>Fungi</taxon>
        <taxon>Fungi incertae sedis</taxon>
        <taxon>Zoopagomycota</taxon>
        <taxon>Kickxellomycotina</taxon>
        <taxon>Kickxellomycetes</taxon>
        <taxon>Kickxellales</taxon>
        <taxon>Kickxellaceae</taxon>
        <taxon>Coemansia</taxon>
    </lineage>
</organism>
<keyword evidence="2" id="KW-1185">Reference proteome</keyword>
<sequence>MSAEPTTAVATVFVEMDEPYVQDILLTAFAKYSPLLAVQTAEPINASTRLMHWREYEKIDWDTVHRSTTVFANAYCIRKGLIRKAQMAFNIQLFVAKNPDSILKTGVPETWIFELDDVDYLDEALMECYEVENGMQANEGVDDPRLREQFILKPSLTGRGAGIYVFDTRERLESLLESEFESDDEEEEDEESGQAVSQIREWVIQRYINRPLLLPAHGNRKFHLRVYVLAAGDLDVFVYRHMLALFAPRSYTESAGDLDDQRAHLTNTCLQAKHEGFDESDAVRRFWSLDLAQDKLDRIFDQICKILSDTFAAVSNESTSFQAWGNCIEQFGFDFLLDEDCNAFMLEANAYPDFKQTGDSLKSVVEGFMAASVATAADSLLLKGADVPDDLRQMMDADRTDLVKVFSRNNVRNW</sequence>
<proteinExistence type="predicted"/>
<dbReference type="InterPro" id="IPR004344">
    <property type="entry name" value="TTL/TTLL_fam"/>
</dbReference>
<dbReference type="SUPFAM" id="SSF56059">
    <property type="entry name" value="Glutathione synthetase ATP-binding domain-like"/>
    <property type="match status" value="1"/>
</dbReference>
<dbReference type="PANTHER" id="PTHR47551">
    <property type="entry name" value="TUBULIN--TYROSINE LIGASE PBY1-RELATED"/>
    <property type="match status" value="1"/>
</dbReference>
<comment type="caution">
    <text evidence="1">The sequence shown here is derived from an EMBL/GenBank/DDBJ whole genome shotgun (WGS) entry which is preliminary data.</text>
</comment>
<name>A0A9W8GV75_9FUNG</name>
<dbReference type="GO" id="GO:0000932">
    <property type="term" value="C:P-body"/>
    <property type="evidence" value="ECO:0007669"/>
    <property type="project" value="TreeGrafter"/>
</dbReference>